<reference evidence="10 11" key="1">
    <citation type="journal article" date="2023" name="Sci. Data">
        <title>Genome assembly of the Korean intertidal mud-creeper Batillaria attramentaria.</title>
        <authorList>
            <person name="Patra A.K."/>
            <person name="Ho P.T."/>
            <person name="Jun S."/>
            <person name="Lee S.J."/>
            <person name="Kim Y."/>
            <person name="Won Y.J."/>
        </authorList>
    </citation>
    <scope>NUCLEOTIDE SEQUENCE [LARGE SCALE GENOMIC DNA]</scope>
    <source>
        <strain evidence="10">Wonlab-2016</strain>
    </source>
</reference>
<evidence type="ECO:0000256" key="7">
    <source>
        <dbReference type="ARBA" id="ARBA00023224"/>
    </source>
</evidence>
<dbReference type="PANTHER" id="PTHR45695">
    <property type="entry name" value="LEUCOKININ RECEPTOR-RELATED"/>
    <property type="match status" value="1"/>
</dbReference>
<comment type="caution">
    <text evidence="10">The sequence shown here is derived from an EMBL/GenBank/DDBJ whole genome shotgun (WGS) entry which is preliminary data.</text>
</comment>
<dbReference type="SUPFAM" id="SSF81321">
    <property type="entry name" value="Family A G protein-coupled receptor-like"/>
    <property type="match status" value="1"/>
</dbReference>
<keyword evidence="5 8" id="KW-0472">Membrane</keyword>
<dbReference type="GO" id="GO:0016020">
    <property type="term" value="C:membrane"/>
    <property type="evidence" value="ECO:0007669"/>
    <property type="project" value="UniProtKB-SubCell"/>
</dbReference>
<evidence type="ECO:0000256" key="3">
    <source>
        <dbReference type="ARBA" id="ARBA00022989"/>
    </source>
</evidence>
<feature type="transmembrane region" description="Helical" evidence="8">
    <location>
        <begin position="118"/>
        <end position="137"/>
    </location>
</feature>
<dbReference type="PRINTS" id="PR00237">
    <property type="entry name" value="GPCRRHODOPSN"/>
</dbReference>
<evidence type="ECO:0000256" key="4">
    <source>
        <dbReference type="ARBA" id="ARBA00023040"/>
    </source>
</evidence>
<evidence type="ECO:0000313" key="10">
    <source>
        <dbReference type="EMBL" id="KAK7487550.1"/>
    </source>
</evidence>
<dbReference type="Proteomes" id="UP001519460">
    <property type="component" value="Unassembled WGS sequence"/>
</dbReference>
<keyword evidence="7" id="KW-0807">Transducer</keyword>
<dbReference type="Gene3D" id="1.20.1070.10">
    <property type="entry name" value="Rhodopsin 7-helix transmembrane proteins"/>
    <property type="match status" value="1"/>
</dbReference>
<organism evidence="10 11">
    <name type="scientific">Batillaria attramentaria</name>
    <dbReference type="NCBI Taxonomy" id="370345"/>
    <lineage>
        <taxon>Eukaryota</taxon>
        <taxon>Metazoa</taxon>
        <taxon>Spiralia</taxon>
        <taxon>Lophotrochozoa</taxon>
        <taxon>Mollusca</taxon>
        <taxon>Gastropoda</taxon>
        <taxon>Caenogastropoda</taxon>
        <taxon>Sorbeoconcha</taxon>
        <taxon>Cerithioidea</taxon>
        <taxon>Batillariidae</taxon>
        <taxon>Batillaria</taxon>
    </lineage>
</organism>
<dbReference type="EMBL" id="JACVVK020000163">
    <property type="protein sequence ID" value="KAK7487550.1"/>
    <property type="molecule type" value="Genomic_DNA"/>
</dbReference>
<comment type="subcellular location">
    <subcellularLocation>
        <location evidence="1">Membrane</location>
        <topology evidence="1">Multi-pass membrane protein</topology>
    </subcellularLocation>
</comment>
<keyword evidence="2 8" id="KW-0812">Transmembrane</keyword>
<dbReference type="InterPro" id="IPR000276">
    <property type="entry name" value="GPCR_Rhodpsn"/>
</dbReference>
<evidence type="ECO:0000256" key="8">
    <source>
        <dbReference type="SAM" id="Phobius"/>
    </source>
</evidence>
<dbReference type="GO" id="GO:0004930">
    <property type="term" value="F:G protein-coupled receptor activity"/>
    <property type="evidence" value="ECO:0007669"/>
    <property type="project" value="UniProtKB-KW"/>
</dbReference>
<feature type="transmembrane region" description="Helical" evidence="8">
    <location>
        <begin position="74"/>
        <end position="98"/>
    </location>
</feature>
<dbReference type="AlphaFoldDB" id="A0ABD0KKP3"/>
<keyword evidence="11" id="KW-1185">Reference proteome</keyword>
<dbReference type="InterPro" id="IPR017452">
    <property type="entry name" value="GPCR_Rhodpsn_7TM"/>
</dbReference>
<accession>A0ABD0KKP3</accession>
<proteinExistence type="predicted"/>
<sequence length="226" mass="25547">MAHMWPGPQETKAHKHVVAKPINPSPFPPTNALCVGRKLVNAVVDGANSLSHKLRLHSAAGSEKGLEKYSGFRVVKMLIVVVLLFAVCWGPVLINNVLVAAGVLHQYHYGYLKPLRQALFLLSYLNSCLNPFVYGFMSAHFRASFRQAFVSCCWFRRRMRTPHDMASFRSFTTRSTVSFRHDPRLGNMSARRKIYLTPDIRRIRRKNGEGSSYVESFSTTGAEDKC</sequence>
<keyword evidence="4" id="KW-0297">G-protein coupled receptor</keyword>
<evidence type="ECO:0000256" key="2">
    <source>
        <dbReference type="ARBA" id="ARBA00022692"/>
    </source>
</evidence>
<protein>
    <recommendedName>
        <fullName evidence="9">G-protein coupled receptors family 1 profile domain-containing protein</fullName>
    </recommendedName>
</protein>
<keyword evidence="6" id="KW-0675">Receptor</keyword>
<evidence type="ECO:0000256" key="1">
    <source>
        <dbReference type="ARBA" id="ARBA00004141"/>
    </source>
</evidence>
<dbReference type="Pfam" id="PF00001">
    <property type="entry name" value="7tm_1"/>
    <property type="match status" value="1"/>
</dbReference>
<feature type="domain" description="G-protein coupled receptors family 1 profile" evidence="9">
    <location>
        <begin position="73"/>
        <end position="134"/>
    </location>
</feature>
<evidence type="ECO:0000259" key="9">
    <source>
        <dbReference type="PROSITE" id="PS50262"/>
    </source>
</evidence>
<evidence type="ECO:0000313" key="11">
    <source>
        <dbReference type="Proteomes" id="UP001519460"/>
    </source>
</evidence>
<dbReference type="PROSITE" id="PS50262">
    <property type="entry name" value="G_PROTEIN_RECEP_F1_2"/>
    <property type="match status" value="1"/>
</dbReference>
<name>A0ABD0KKP3_9CAEN</name>
<dbReference type="PANTHER" id="PTHR45695:SF22">
    <property type="entry name" value="G-PROTEIN COUPLED RECEPTORS FAMILY 1 PROFILE DOMAIN-CONTAINING PROTEIN"/>
    <property type="match status" value="1"/>
</dbReference>
<gene>
    <name evidence="10" type="ORF">BaRGS_00021252</name>
</gene>
<keyword evidence="3 8" id="KW-1133">Transmembrane helix</keyword>
<evidence type="ECO:0000256" key="5">
    <source>
        <dbReference type="ARBA" id="ARBA00023136"/>
    </source>
</evidence>
<evidence type="ECO:0000256" key="6">
    <source>
        <dbReference type="ARBA" id="ARBA00023170"/>
    </source>
</evidence>